<dbReference type="InterPro" id="IPR050910">
    <property type="entry name" value="JMJD6_ArgDemeth/LysHydrox"/>
</dbReference>
<dbReference type="Proteomes" id="UP000663824">
    <property type="component" value="Unassembled WGS sequence"/>
</dbReference>
<dbReference type="EMBL" id="CAJNRE010007513">
    <property type="protein sequence ID" value="CAF2065928.1"/>
    <property type="molecule type" value="Genomic_DNA"/>
</dbReference>
<comment type="caution">
    <text evidence="3">The sequence shown here is derived from an EMBL/GenBank/DDBJ whole genome shotgun (WGS) entry which is preliminary data.</text>
</comment>
<evidence type="ECO:0000256" key="1">
    <source>
        <dbReference type="SAM" id="Phobius"/>
    </source>
</evidence>
<dbReference type="PANTHER" id="PTHR12480">
    <property type="entry name" value="ARGININE DEMETHYLASE AND LYSYL-HYDROXYLASE JMJD"/>
    <property type="match status" value="1"/>
</dbReference>
<organism evidence="3 5">
    <name type="scientific">Rotaria magnacalcarata</name>
    <dbReference type="NCBI Taxonomy" id="392030"/>
    <lineage>
        <taxon>Eukaryota</taxon>
        <taxon>Metazoa</taxon>
        <taxon>Spiralia</taxon>
        <taxon>Gnathifera</taxon>
        <taxon>Rotifera</taxon>
        <taxon>Eurotatoria</taxon>
        <taxon>Bdelloidea</taxon>
        <taxon>Philodinida</taxon>
        <taxon>Philodinidae</taxon>
        <taxon>Rotaria</taxon>
    </lineage>
</organism>
<keyword evidence="1" id="KW-0472">Membrane</keyword>
<dbReference type="Proteomes" id="UP000663855">
    <property type="component" value="Unassembled WGS sequence"/>
</dbReference>
<keyword evidence="1" id="KW-0812">Transmembrane</keyword>
<evidence type="ECO:0000259" key="2">
    <source>
        <dbReference type="Pfam" id="PF13621"/>
    </source>
</evidence>
<reference evidence="3" key="1">
    <citation type="submission" date="2021-02" db="EMBL/GenBank/DDBJ databases">
        <authorList>
            <person name="Nowell W R."/>
        </authorList>
    </citation>
    <scope>NUCLEOTIDE SEQUENCE</scope>
</reference>
<dbReference type="EMBL" id="CAJNOV010017177">
    <property type="protein sequence ID" value="CAF1601003.1"/>
    <property type="molecule type" value="Genomic_DNA"/>
</dbReference>
<accession>A0A816ARM2</accession>
<dbReference type="Gene3D" id="2.60.120.650">
    <property type="entry name" value="Cupin"/>
    <property type="match status" value="1"/>
</dbReference>
<keyword evidence="1" id="KW-1133">Transmembrane helix</keyword>
<evidence type="ECO:0000313" key="3">
    <source>
        <dbReference type="EMBL" id="CAF1601003.1"/>
    </source>
</evidence>
<dbReference type="PANTHER" id="PTHR12480:SF19">
    <property type="entry name" value="CUPIN-LIKE DOMAIN-CONTAINING PROTEIN"/>
    <property type="match status" value="1"/>
</dbReference>
<gene>
    <name evidence="3" type="ORF">CJN711_LOCUS35188</name>
    <name evidence="4" type="ORF">MBJ925_LOCUS15786</name>
</gene>
<proteinExistence type="predicted"/>
<evidence type="ECO:0000313" key="4">
    <source>
        <dbReference type="EMBL" id="CAF2065928.1"/>
    </source>
</evidence>
<sequence length="334" mass="39247">MSKSIDKKVQSIIKQCESLSIDDIEKLSNYKKIQTIISRKSQGKFDIYLVLAIIFGLLSLITTGISQLGTEHFLHYAYDKIFSIDIYREECLAPKLEFLVDAFRPPTSCGICRNVDHIERISNISREEFEEKYAYTNHPVIITDAMKDWLATEKFNFKFFKRLYRANSSALRAVEEHCQFFPYKNKHEFETLGDVFDMDLERAYMIDDDYQPWYVGWSNCDYSTAYLLRQYYSRPYFLPEQSESSKLDWIFMGTPGLGAHMHIDNVDLPSWQAQIRGRKQWTLRPVPECLFSCKEFNFIVEPGEIIILNTNVWYHKTFVISEDEISITIGSEFD</sequence>
<dbReference type="AlphaFoldDB" id="A0A816ARM2"/>
<feature type="domain" description="Cupin-like" evidence="2">
    <location>
        <begin position="127"/>
        <end position="285"/>
    </location>
</feature>
<protein>
    <recommendedName>
        <fullName evidence="2">Cupin-like domain-containing protein</fullName>
    </recommendedName>
</protein>
<dbReference type="InterPro" id="IPR041667">
    <property type="entry name" value="Cupin_8"/>
</dbReference>
<name>A0A816ARM2_9BILA</name>
<dbReference type="GO" id="GO:0016706">
    <property type="term" value="F:2-oxoglutarate-dependent dioxygenase activity"/>
    <property type="evidence" value="ECO:0007669"/>
    <property type="project" value="TreeGrafter"/>
</dbReference>
<dbReference type="SUPFAM" id="SSF51197">
    <property type="entry name" value="Clavaminate synthase-like"/>
    <property type="match status" value="1"/>
</dbReference>
<feature type="transmembrane region" description="Helical" evidence="1">
    <location>
        <begin position="47"/>
        <end position="65"/>
    </location>
</feature>
<dbReference type="Pfam" id="PF13621">
    <property type="entry name" value="Cupin_8"/>
    <property type="match status" value="1"/>
</dbReference>
<evidence type="ECO:0000313" key="5">
    <source>
        <dbReference type="Proteomes" id="UP000663855"/>
    </source>
</evidence>